<organism evidence="2 3">
    <name type="scientific">Sodiomyces alkalinus (strain CBS 110278 / VKM F-3762 / F11)</name>
    <name type="common">Alkaliphilic filamentous fungus</name>
    <dbReference type="NCBI Taxonomy" id="1314773"/>
    <lineage>
        <taxon>Eukaryota</taxon>
        <taxon>Fungi</taxon>
        <taxon>Dikarya</taxon>
        <taxon>Ascomycota</taxon>
        <taxon>Pezizomycotina</taxon>
        <taxon>Sordariomycetes</taxon>
        <taxon>Hypocreomycetidae</taxon>
        <taxon>Glomerellales</taxon>
        <taxon>Plectosphaerellaceae</taxon>
        <taxon>Sodiomyces</taxon>
    </lineage>
</organism>
<dbReference type="Proteomes" id="UP000272025">
    <property type="component" value="Unassembled WGS sequence"/>
</dbReference>
<protein>
    <submittedName>
        <fullName evidence="2">Uncharacterized protein</fullName>
    </submittedName>
</protein>
<feature type="region of interest" description="Disordered" evidence="1">
    <location>
        <begin position="1"/>
        <end position="25"/>
    </location>
</feature>
<dbReference type="RefSeq" id="XP_028463594.1">
    <property type="nucleotide sequence ID" value="XM_028608394.1"/>
</dbReference>
<feature type="non-terminal residue" evidence="2">
    <location>
        <position position="1"/>
    </location>
</feature>
<evidence type="ECO:0000313" key="2">
    <source>
        <dbReference type="EMBL" id="ROT35788.1"/>
    </source>
</evidence>
<dbReference type="EMBL" id="ML119060">
    <property type="protein sequence ID" value="ROT35788.1"/>
    <property type="molecule type" value="Genomic_DNA"/>
</dbReference>
<reference evidence="2 3" key="1">
    <citation type="journal article" date="2018" name="Mol. Ecol.">
        <title>The obligate alkalophilic soda-lake fungus Sodiomyces alkalinus has shifted to a protein diet.</title>
        <authorList>
            <person name="Grum-Grzhimaylo A.A."/>
            <person name="Falkoski D.L."/>
            <person name="van den Heuvel J."/>
            <person name="Valero-Jimenez C.A."/>
            <person name="Min B."/>
            <person name="Choi I.G."/>
            <person name="Lipzen A."/>
            <person name="Daum C.G."/>
            <person name="Aanen D.K."/>
            <person name="Tsang A."/>
            <person name="Henrissat B."/>
            <person name="Bilanenko E.N."/>
            <person name="de Vries R.P."/>
            <person name="van Kan J.A.L."/>
            <person name="Grigoriev I.V."/>
            <person name="Debets A.J.M."/>
        </authorList>
    </citation>
    <scope>NUCLEOTIDE SEQUENCE [LARGE SCALE GENOMIC DNA]</scope>
    <source>
        <strain evidence="2 3">F11</strain>
    </source>
</reference>
<evidence type="ECO:0000256" key="1">
    <source>
        <dbReference type="SAM" id="MobiDB-lite"/>
    </source>
</evidence>
<name>A0A3N2PMN7_SODAK</name>
<proteinExistence type="predicted"/>
<sequence length="900" mass="101758">PSNSYQRTPISRNDSVQKPRTVPRKNYQPSLLLETAMRIFHQSPSDVGPTQWETARLLATLKDPRLPIVTAQMVLYCAPNLDPNLRKYLPEDSGWEQRLSKLDARGFHREDVIDWAHILVAETQEERVQRFMSAPRYRPAFLLNHILNDKYNHNGRLMSPESLESLTEYCKAWYTSCDQLCDREAPASIPSSGQFDRNWPDAVAQKNLTRLFALSRRIHPGAVLGIADLAIAHMEAVSAASRGSHEDCGYVSICSTFNSTLQQLCIPPAQNPYVNLSFNWQAIVRLLTYSTGLKKALVTKKQSYQAIRQVLLAIRKSEAERETATALKMTWPPYRVLRNGMEEALPIEEYYSRTVKAGFMMQESGYAQTLRDIVTDVLGGLSPDGSPTIHTRSTYRALSASMHSVWAAQVRATRNAQEAWQAFQHPPSPELHPNEEVYWELMAKILAKASSSHHDNLPGEGRETFPFDDSNLSEFEKARLKPPSIATLTDWMVREGVPLDRRCLELLLRHAENAKEAVTYIRRSSLNDIYRQRLEEFVQGTDMSPALVRDIPRTTLHAVVELCCRLQPNRTRNTRSYAAAELGKIHRALQITRSAWVSIGDRSAVPWETMMKNLARPNIMISNLPPPENSLELIKMGGQILREAEAHSVFHDWLQDNTVHPTPLWLIRQAHDRLQAAWQSLTPMESGNINRLIGKNRTLGPGTLKSTSINNYMRTLAFLGDFHAMAELAQQILGNLPRLSTLSDPNKDAKYISRALCAFRTFAEPMLHEDVATKLQSDLQRQVESGTCNDAFRIHWPTADEVGQYTGSDTRGHLRDLKTLLALMRKQWDGNGGGTGFAARTREQQSAVEAHARCQIIDPAYQGSGWKNNTTTPKEGQWVNETHSTWIGTWALQGWTGFAK</sequence>
<dbReference type="STRING" id="1314773.A0A3N2PMN7"/>
<evidence type="ECO:0000313" key="3">
    <source>
        <dbReference type="Proteomes" id="UP000272025"/>
    </source>
</evidence>
<feature type="compositionally biased region" description="Polar residues" evidence="1">
    <location>
        <begin position="1"/>
        <end position="18"/>
    </location>
</feature>
<accession>A0A3N2PMN7</accession>
<dbReference type="GeneID" id="39576872"/>
<gene>
    <name evidence="2" type="ORF">SODALDRAFT_283268</name>
</gene>
<dbReference type="OrthoDB" id="5376140at2759"/>
<dbReference type="AlphaFoldDB" id="A0A3N2PMN7"/>
<keyword evidence="3" id="KW-1185">Reference proteome</keyword>